<keyword evidence="7 17" id="KW-0679">Respiratory chain</keyword>
<dbReference type="InterPro" id="IPR003918">
    <property type="entry name" value="NADH_UbQ_OxRdtase"/>
</dbReference>
<feature type="transmembrane region" description="Helical" evidence="17">
    <location>
        <begin position="137"/>
        <end position="159"/>
    </location>
</feature>
<keyword evidence="8 17" id="KW-0812">Transmembrane</keyword>
<proteinExistence type="inferred from homology"/>
<evidence type="ECO:0000256" key="1">
    <source>
        <dbReference type="ARBA" id="ARBA00003257"/>
    </source>
</evidence>
<keyword evidence="14 17" id="KW-0496">Mitochondrion</keyword>
<comment type="similarity">
    <text evidence="3 17">Belongs to the complex I subunit 4 family.</text>
</comment>
<organism evidence="20">
    <name type="scientific">Phrynus sp. 1 SEM-2008</name>
    <dbReference type="NCBI Taxonomy" id="507471"/>
    <lineage>
        <taxon>Eukaryota</taxon>
        <taxon>Metazoa</taxon>
        <taxon>Ecdysozoa</taxon>
        <taxon>Arthropoda</taxon>
        <taxon>Chelicerata</taxon>
        <taxon>Arachnida</taxon>
        <taxon>Amblypygi</taxon>
        <taxon>Phrynidae</taxon>
        <taxon>Phrynus</taxon>
    </lineage>
</organism>
<dbReference type="InterPro" id="IPR000260">
    <property type="entry name" value="NADH4_N"/>
</dbReference>
<dbReference type="AlphaFoldDB" id="B2CKE1"/>
<comment type="catalytic activity">
    <reaction evidence="16 17">
        <text>a ubiquinone + NADH + 5 H(+)(in) = a ubiquinol + NAD(+) + 4 H(+)(out)</text>
        <dbReference type="Rhea" id="RHEA:29091"/>
        <dbReference type="Rhea" id="RHEA-COMP:9565"/>
        <dbReference type="Rhea" id="RHEA-COMP:9566"/>
        <dbReference type="ChEBI" id="CHEBI:15378"/>
        <dbReference type="ChEBI" id="CHEBI:16389"/>
        <dbReference type="ChEBI" id="CHEBI:17976"/>
        <dbReference type="ChEBI" id="CHEBI:57540"/>
        <dbReference type="ChEBI" id="CHEBI:57945"/>
        <dbReference type="EC" id="7.1.1.2"/>
    </reaction>
</comment>
<feature type="transmembrane region" description="Helical" evidence="17">
    <location>
        <begin position="12"/>
        <end position="34"/>
    </location>
</feature>
<dbReference type="GO" id="GO:0048039">
    <property type="term" value="F:ubiquinone binding"/>
    <property type="evidence" value="ECO:0007669"/>
    <property type="project" value="TreeGrafter"/>
</dbReference>
<dbReference type="EMBL" id="EU520641">
    <property type="protein sequence ID" value="ACA49829.1"/>
    <property type="molecule type" value="Genomic_DNA"/>
</dbReference>
<keyword evidence="12 17" id="KW-0520">NAD</keyword>
<evidence type="ECO:0000256" key="16">
    <source>
        <dbReference type="ARBA" id="ARBA00049551"/>
    </source>
</evidence>
<feature type="transmembrane region" description="Helical" evidence="17">
    <location>
        <begin position="328"/>
        <end position="348"/>
    </location>
</feature>
<evidence type="ECO:0000259" key="18">
    <source>
        <dbReference type="Pfam" id="PF00361"/>
    </source>
</evidence>
<dbReference type="PANTHER" id="PTHR43507">
    <property type="entry name" value="NADH-UBIQUINONE OXIDOREDUCTASE CHAIN 4"/>
    <property type="match status" value="1"/>
</dbReference>
<evidence type="ECO:0000256" key="7">
    <source>
        <dbReference type="ARBA" id="ARBA00022660"/>
    </source>
</evidence>
<feature type="domain" description="NADH:quinone oxidoreductase/Mrp antiporter transmembrane" evidence="18">
    <location>
        <begin position="104"/>
        <end position="386"/>
    </location>
</feature>
<feature type="transmembrane region" description="Helical" evidence="17">
    <location>
        <begin position="210"/>
        <end position="231"/>
    </location>
</feature>
<dbReference type="GO" id="GO:0042773">
    <property type="term" value="P:ATP synthesis coupled electron transport"/>
    <property type="evidence" value="ECO:0007669"/>
    <property type="project" value="InterPro"/>
</dbReference>
<evidence type="ECO:0000256" key="9">
    <source>
        <dbReference type="ARBA" id="ARBA00022967"/>
    </source>
</evidence>
<keyword evidence="11 17" id="KW-1133">Transmembrane helix</keyword>
<accession>B2CKE1</accession>
<dbReference type="GO" id="GO:0031966">
    <property type="term" value="C:mitochondrial membrane"/>
    <property type="evidence" value="ECO:0007669"/>
    <property type="project" value="UniProtKB-SubCell"/>
</dbReference>
<geneLocation type="mitochondrion" evidence="20"/>
<name>B2CKE1_9ARAC</name>
<evidence type="ECO:0000259" key="19">
    <source>
        <dbReference type="Pfam" id="PF01059"/>
    </source>
</evidence>
<evidence type="ECO:0000256" key="15">
    <source>
        <dbReference type="ARBA" id="ARBA00023136"/>
    </source>
</evidence>
<evidence type="ECO:0000313" key="20">
    <source>
        <dbReference type="EMBL" id="ACA49829.1"/>
    </source>
</evidence>
<comment type="subcellular location">
    <subcellularLocation>
        <location evidence="2 17">Mitochondrion membrane</location>
        <topology evidence="2 17">Multi-pass membrane protein</topology>
    </subcellularLocation>
</comment>
<dbReference type="Pfam" id="PF01059">
    <property type="entry name" value="Oxidored_q5_N"/>
    <property type="match status" value="1"/>
</dbReference>
<keyword evidence="10 17" id="KW-0249">Electron transport</keyword>
<feature type="transmembrane region" description="Helical" evidence="17">
    <location>
        <begin position="110"/>
        <end position="130"/>
    </location>
</feature>
<evidence type="ECO:0000256" key="17">
    <source>
        <dbReference type="RuleBase" id="RU003297"/>
    </source>
</evidence>
<dbReference type="GO" id="GO:0003954">
    <property type="term" value="F:NADH dehydrogenase activity"/>
    <property type="evidence" value="ECO:0007669"/>
    <property type="project" value="TreeGrafter"/>
</dbReference>
<evidence type="ECO:0000256" key="8">
    <source>
        <dbReference type="ARBA" id="ARBA00022692"/>
    </source>
</evidence>
<sequence length="446" mass="50499">MLGVGFSLLSLMMCLGETWLVSVMMGLLSMVVLLMLGSWHLCLVKMSMGYGGDLLGMMLVMLSLWLLMLMVMASEGMFFYMSGKKNFYGIMVMMGILLSMFFWSENMLMFYVYFEGVLIPIFLMVTGYGYQPERLMAGLYMFFYTLFASLPLLVGMMWFEEQWGCLSFQVISLLESEVYGWWSVTFMLAFLVKMPMYFVHLWLPSAHVEAPVAGSMILAGVLLKLGGYGLYRFLFFSKSVIKMWGGYMVSVGLMGGLFVGLICLVQIDLKSLIAYSSVAHMGLVMAAIFSGSWGGYQGGFMMMVAHGLCSSGLFCLANILYERFSTRSMLLLSGMMGIFPGLSLWWFLFSTMNMAAPPGINMFGEVMILISVVSFMWWSVLVMMGGMFIAGAYSLWMYSCINHSEGWGLIMEEGMILEREYLLMFCHWFPLNLIIMKMDVVSLWVF</sequence>
<feature type="transmembrane region" description="Helical" evidence="17">
    <location>
        <begin position="54"/>
        <end position="74"/>
    </location>
</feature>
<feature type="transmembrane region" description="Helical" evidence="17">
    <location>
        <begin position="272"/>
        <end position="293"/>
    </location>
</feature>
<dbReference type="GO" id="GO:0015990">
    <property type="term" value="P:electron transport coupled proton transport"/>
    <property type="evidence" value="ECO:0007669"/>
    <property type="project" value="TreeGrafter"/>
</dbReference>
<evidence type="ECO:0000256" key="13">
    <source>
        <dbReference type="ARBA" id="ARBA00023075"/>
    </source>
</evidence>
<comment type="function">
    <text evidence="1">Core subunit of the mitochondrial membrane respiratory chain NADH dehydrogenase (Complex I) that is believed to belong to the minimal assembly required for catalysis. Complex I functions in the transfer of electrons from NADH to the respiratory chain. The immediate electron acceptor for the enzyme is believed to be ubiquinone.</text>
</comment>
<feature type="domain" description="NADH:ubiquinone oxidoreductase chain 4 N-terminal" evidence="19">
    <location>
        <begin position="8"/>
        <end position="100"/>
    </location>
</feature>
<evidence type="ECO:0000256" key="4">
    <source>
        <dbReference type="ARBA" id="ARBA00012944"/>
    </source>
</evidence>
<keyword evidence="15 17" id="KW-0472">Membrane</keyword>
<keyword evidence="13 17" id="KW-0830">Ubiquinone</keyword>
<comment type="function">
    <text evidence="17">Core subunit of the mitochondrial membrane respiratory chain NADH dehydrogenase (Complex I) which catalyzes electron transfer from NADH through the respiratory chain, using ubiquinone as an electron acceptor. Essential for the catalytic activity and assembly of complex I.</text>
</comment>
<evidence type="ECO:0000256" key="6">
    <source>
        <dbReference type="ARBA" id="ARBA00022448"/>
    </source>
</evidence>
<evidence type="ECO:0000256" key="3">
    <source>
        <dbReference type="ARBA" id="ARBA00009025"/>
    </source>
</evidence>
<dbReference type="GO" id="GO:0008137">
    <property type="term" value="F:NADH dehydrogenase (ubiquinone) activity"/>
    <property type="evidence" value="ECO:0007669"/>
    <property type="project" value="UniProtKB-UniRule"/>
</dbReference>
<dbReference type="PANTHER" id="PTHR43507:SF20">
    <property type="entry name" value="NADH-UBIQUINONE OXIDOREDUCTASE CHAIN 4"/>
    <property type="match status" value="1"/>
</dbReference>
<feature type="transmembrane region" description="Helical" evidence="17">
    <location>
        <begin position="299"/>
        <end position="321"/>
    </location>
</feature>
<keyword evidence="9" id="KW-1278">Translocase</keyword>
<reference evidence="20" key="1">
    <citation type="journal article" date="2008" name="Mol. Biol. Evol.">
        <title>Parallel evolution of truncated transfer RNA genes in arachnid mitochondrial genomes.</title>
        <authorList>
            <person name="Masta S.E."/>
            <person name="Boore J.L."/>
        </authorList>
    </citation>
    <scope>NUCLEOTIDE SEQUENCE</scope>
</reference>
<evidence type="ECO:0000256" key="12">
    <source>
        <dbReference type="ARBA" id="ARBA00023027"/>
    </source>
</evidence>
<protein>
    <recommendedName>
        <fullName evidence="5 17">NADH-ubiquinone oxidoreductase chain 4</fullName>
        <ecNumber evidence="4 17">7.1.1.2</ecNumber>
    </recommendedName>
</protein>
<evidence type="ECO:0000256" key="5">
    <source>
        <dbReference type="ARBA" id="ARBA00021006"/>
    </source>
</evidence>
<evidence type="ECO:0000256" key="14">
    <source>
        <dbReference type="ARBA" id="ARBA00023128"/>
    </source>
</evidence>
<dbReference type="Pfam" id="PF00361">
    <property type="entry name" value="Proton_antipo_M"/>
    <property type="match status" value="1"/>
</dbReference>
<keyword evidence="6 17" id="KW-0813">Transport</keyword>
<evidence type="ECO:0000256" key="10">
    <source>
        <dbReference type="ARBA" id="ARBA00022982"/>
    </source>
</evidence>
<dbReference type="EC" id="7.1.1.2" evidence="4 17"/>
<feature type="transmembrane region" description="Helical" evidence="17">
    <location>
        <begin position="86"/>
        <end position="104"/>
    </location>
</feature>
<feature type="transmembrane region" description="Helical" evidence="17">
    <location>
        <begin position="368"/>
        <end position="401"/>
    </location>
</feature>
<feature type="transmembrane region" description="Helical" evidence="17">
    <location>
        <begin position="179"/>
        <end position="203"/>
    </location>
</feature>
<dbReference type="InterPro" id="IPR001750">
    <property type="entry name" value="ND/Mrp_TM"/>
</dbReference>
<gene>
    <name evidence="20" type="primary">ND4</name>
</gene>
<feature type="transmembrane region" description="Helical" evidence="17">
    <location>
        <begin position="243"/>
        <end position="265"/>
    </location>
</feature>
<evidence type="ECO:0000256" key="2">
    <source>
        <dbReference type="ARBA" id="ARBA00004225"/>
    </source>
</evidence>
<evidence type="ECO:0000256" key="11">
    <source>
        <dbReference type="ARBA" id="ARBA00022989"/>
    </source>
</evidence>
<dbReference type="PRINTS" id="PR01437">
    <property type="entry name" value="NUOXDRDTASE4"/>
</dbReference>